<dbReference type="InterPro" id="IPR000878">
    <property type="entry name" value="4pyrrol_Mease"/>
</dbReference>
<dbReference type="KEGG" id="halc:EY643_17770"/>
<reference evidence="2 3" key="1">
    <citation type="submission" date="2019-02" db="EMBL/GenBank/DDBJ databases">
        <authorList>
            <person name="Li S.-H."/>
        </authorList>
    </citation>
    <scope>NUCLEOTIDE SEQUENCE [LARGE SCALE GENOMIC DNA]</scope>
    <source>
        <strain evidence="2 3">IMCC14385</strain>
    </source>
</reference>
<accession>A0A5P9NNK9</accession>
<feature type="domain" description="Tetrapyrrole methylase" evidence="1">
    <location>
        <begin position="12"/>
        <end position="212"/>
    </location>
</feature>
<protein>
    <recommendedName>
        <fullName evidence="1">Tetrapyrrole methylase domain-containing protein</fullName>
    </recommendedName>
</protein>
<evidence type="ECO:0000259" key="1">
    <source>
        <dbReference type="Pfam" id="PF00590"/>
    </source>
</evidence>
<dbReference type="CDD" id="cd19916">
    <property type="entry name" value="OphMA_like"/>
    <property type="match status" value="1"/>
</dbReference>
<dbReference type="OrthoDB" id="1459304at2"/>
<dbReference type="SUPFAM" id="SSF53790">
    <property type="entry name" value="Tetrapyrrole methylase"/>
    <property type="match status" value="1"/>
</dbReference>
<dbReference type="InterPro" id="IPR014777">
    <property type="entry name" value="4pyrrole_Mease_sub1"/>
</dbReference>
<dbReference type="EMBL" id="CP036422">
    <property type="protein sequence ID" value="QFU77362.1"/>
    <property type="molecule type" value="Genomic_DNA"/>
</dbReference>
<sequence length="268" mass="29331">MRPVSDIHDEQLIVVGTGIRATGQLTIETIAWIRAADKVLYITADPVAEEVIRSLNPDGAESLMDLYGSDKLRLDTYADIVERTMAYLHQGHRVCMAVYGHPGVLAMSTHEAVRRARAEGFSARMLPAVSAADCLYADLGVDEFGGCISYEATDFLLNMRAIDPACHLILWQIGGVGVLTYETHHYPLQGLERLTQKLMAYYGPNHPVTLYEAPQFAGVEPIIGTGPLCQLPHSAPTPNATMYIPPLGKAQPDVQVQWELGMQTQVTA</sequence>
<dbReference type="AlphaFoldDB" id="A0A5P9NNK9"/>
<evidence type="ECO:0000313" key="2">
    <source>
        <dbReference type="EMBL" id="QFU77362.1"/>
    </source>
</evidence>
<gene>
    <name evidence="2" type="ORF">EY643_17770</name>
</gene>
<dbReference type="Pfam" id="PF00590">
    <property type="entry name" value="TP_methylase"/>
    <property type="match status" value="1"/>
</dbReference>
<dbReference type="InterPro" id="IPR035996">
    <property type="entry name" value="4pyrrol_Methylase_sf"/>
</dbReference>
<evidence type="ECO:0000313" key="3">
    <source>
        <dbReference type="Proteomes" id="UP000326287"/>
    </source>
</evidence>
<name>A0A5P9NNK9_9GAMM</name>
<organism evidence="2 3">
    <name type="scientific">Halioglobus maricola</name>
    <dbReference type="NCBI Taxonomy" id="2601894"/>
    <lineage>
        <taxon>Bacteria</taxon>
        <taxon>Pseudomonadati</taxon>
        <taxon>Pseudomonadota</taxon>
        <taxon>Gammaproteobacteria</taxon>
        <taxon>Cellvibrionales</taxon>
        <taxon>Halieaceae</taxon>
        <taxon>Halioglobus</taxon>
    </lineage>
</organism>
<dbReference type="Gene3D" id="3.40.1010.10">
    <property type="entry name" value="Cobalt-precorrin-4 Transmethylase, Domain 1"/>
    <property type="match status" value="1"/>
</dbReference>
<keyword evidence="3" id="KW-1185">Reference proteome</keyword>
<dbReference type="Proteomes" id="UP000326287">
    <property type="component" value="Chromosome"/>
</dbReference>
<dbReference type="GO" id="GO:0008168">
    <property type="term" value="F:methyltransferase activity"/>
    <property type="evidence" value="ECO:0007669"/>
    <property type="project" value="InterPro"/>
</dbReference>
<proteinExistence type="predicted"/>